<evidence type="ECO:0000256" key="4">
    <source>
        <dbReference type="ARBA" id="ARBA00023295"/>
    </source>
</evidence>
<dbReference type="GO" id="GO:0005975">
    <property type="term" value="P:carbohydrate metabolic process"/>
    <property type="evidence" value="ECO:0007669"/>
    <property type="project" value="InterPro"/>
</dbReference>
<keyword evidence="4" id="KW-0326">Glycosidase</keyword>
<comment type="similarity">
    <text evidence="1">Belongs to the glycosyl hydrolase 43 family.</text>
</comment>
<feature type="region of interest" description="Disordered" evidence="5">
    <location>
        <begin position="87"/>
        <end position="128"/>
    </location>
</feature>
<name>A0A0F4L1H0_9BIFI</name>
<dbReference type="RefSeq" id="WP_045934943.1">
    <property type="nucleotide sequence ID" value="NZ_KQ033885.1"/>
</dbReference>
<keyword evidence="2" id="KW-0732">Signal</keyword>
<proteinExistence type="inferred from homology"/>
<keyword evidence="7" id="KW-1185">Reference proteome</keyword>
<dbReference type="SUPFAM" id="SSF75005">
    <property type="entry name" value="Arabinanase/levansucrase/invertase"/>
    <property type="match status" value="1"/>
</dbReference>
<protein>
    <submittedName>
        <fullName evidence="6">Beta-xylosidase-like protein</fullName>
    </submittedName>
</protein>
<keyword evidence="3" id="KW-0378">Hydrolase</keyword>
<dbReference type="InterPro" id="IPR006710">
    <property type="entry name" value="Glyco_hydro_43"/>
</dbReference>
<evidence type="ECO:0000256" key="2">
    <source>
        <dbReference type="ARBA" id="ARBA00022729"/>
    </source>
</evidence>
<evidence type="ECO:0000256" key="1">
    <source>
        <dbReference type="ARBA" id="ARBA00009865"/>
    </source>
</evidence>
<dbReference type="Proteomes" id="UP000033567">
    <property type="component" value="Unassembled WGS sequence"/>
</dbReference>
<feature type="compositionally biased region" description="Basic and acidic residues" evidence="5">
    <location>
        <begin position="516"/>
        <end position="531"/>
    </location>
</feature>
<reference evidence="6 7" key="1">
    <citation type="submission" date="2014-12" db="EMBL/GenBank/DDBJ databases">
        <title>Comparative genomics of the lactic acid bacteria isolated from the honey bee gut.</title>
        <authorList>
            <person name="Ellegaard K.M."/>
            <person name="Tamarit D."/>
            <person name="Javelind E."/>
            <person name="Olofsson T."/>
            <person name="Andersson S.G."/>
            <person name="Vasquez A."/>
        </authorList>
    </citation>
    <scope>NUCLEOTIDE SEQUENCE [LARGE SCALE GENOMIC DNA]</scope>
    <source>
        <strain evidence="6 7">Bin7</strain>
    </source>
</reference>
<comment type="caution">
    <text evidence="6">The sequence shown here is derived from an EMBL/GenBank/DDBJ whole genome shotgun (WGS) entry which is preliminary data.</text>
</comment>
<evidence type="ECO:0000313" key="7">
    <source>
        <dbReference type="Proteomes" id="UP000033567"/>
    </source>
</evidence>
<dbReference type="GO" id="GO:0004553">
    <property type="term" value="F:hydrolase activity, hydrolyzing O-glycosyl compounds"/>
    <property type="evidence" value="ECO:0007669"/>
    <property type="project" value="InterPro"/>
</dbReference>
<dbReference type="InterPro" id="IPR023296">
    <property type="entry name" value="Glyco_hydro_beta-prop_sf"/>
</dbReference>
<feature type="region of interest" description="Disordered" evidence="5">
    <location>
        <begin position="516"/>
        <end position="538"/>
    </location>
</feature>
<dbReference type="EMBL" id="JWMF01000003">
    <property type="protein sequence ID" value="KJY52088.1"/>
    <property type="molecule type" value="Genomic_DNA"/>
</dbReference>
<dbReference type="Gene3D" id="2.115.10.20">
    <property type="entry name" value="Glycosyl hydrolase domain, family 43"/>
    <property type="match status" value="1"/>
</dbReference>
<dbReference type="Pfam" id="PF04616">
    <property type="entry name" value="Glyco_hydro_43"/>
    <property type="match status" value="1"/>
</dbReference>
<organism evidence="6 7">
    <name type="scientific">Bifidobacterium mellis</name>
    <dbReference type="NCBI Taxonomy" id="1293823"/>
    <lineage>
        <taxon>Bacteria</taxon>
        <taxon>Bacillati</taxon>
        <taxon>Actinomycetota</taxon>
        <taxon>Actinomycetes</taxon>
        <taxon>Bifidobacteriales</taxon>
        <taxon>Bifidobacteriaceae</taxon>
        <taxon>Bifidobacterium</taxon>
    </lineage>
</organism>
<dbReference type="PANTHER" id="PTHR43817">
    <property type="entry name" value="GLYCOSYL HYDROLASE"/>
    <property type="match status" value="1"/>
</dbReference>
<evidence type="ECO:0000256" key="5">
    <source>
        <dbReference type="SAM" id="MobiDB-lite"/>
    </source>
</evidence>
<gene>
    <name evidence="6" type="ORF">JF70_01700</name>
</gene>
<dbReference type="PANTHER" id="PTHR43817:SF1">
    <property type="entry name" value="HYDROLASE, FAMILY 43, PUTATIVE (AFU_ORTHOLOGUE AFUA_3G01660)-RELATED"/>
    <property type="match status" value="1"/>
</dbReference>
<evidence type="ECO:0000256" key="3">
    <source>
        <dbReference type="ARBA" id="ARBA00022801"/>
    </source>
</evidence>
<accession>A0A0F4L1H0</accession>
<dbReference type="PATRIC" id="fig|1684.5.peg.181"/>
<evidence type="ECO:0000313" key="6">
    <source>
        <dbReference type="EMBL" id="KJY52088.1"/>
    </source>
</evidence>
<sequence>MGEDALYGGRESGDGVALMCYTRHPTDRQEANNEDVALSMHLALRSRATGRWEPLNGDYGIFFAAAVPTKAVPDSARGACTAGAALPGEAVPQEGGHNPGLDAHQGEGSNTAADADDNVDDGQASQAARELAVVPGQDLILKSLIDPFLLPLSDGTFVILATRTARGGQSDGSQTDSFLTALSPDLLTYRRLPQVHILGAHGVHRPRARLLDDGQGCRLYWDDDRGRLCTATVDDPTQMGMVADMKVLEDDDSLAQGDPLPLDRRRALEEDCGMKGILAGNVVRVSADCERGLLERFGRIYNTGVQVDPVRISRGDGLEPVRQTQARLLYSDGSTALRGVDWDQSQLDSLTSDLAQGRLNPGETRLIGGRVRQTAYPVPFARQRADPSIFRWSWRGQRLFMFIATEDADGNCVDPLNGHTHMPLRVADTIEGLSDQAGGHEKEVDLLRRGDRNSEGRVMTGCFWAPEIHLIGGRLSILFMPCFDGPQTNPDGTANDRAGKPDMWTGCCHIMQLRRDDQGRDLDPRRPENWDSPRPILRADGTPLNPIQRISLDMTVLHDTGRWYYAWQQLGSVWIAAFDPARPDRLTSTPRQIIVPEFAWDNMIAEGPNAVVHDGRIFLIYSGSLVGIDYTTGLVTAPAGVGADLCDPGVWKKLDYPLQKSGKYNGHWQLGTGHGMWSQDEDDTMIYVFHNAEHDQDRYLGRDSQVRRVHWSAEGMPVLDMQTDEELDPTRATVTLEVRVL</sequence>
<dbReference type="AlphaFoldDB" id="A0A0F4L1H0"/>